<dbReference type="SUPFAM" id="SSF52833">
    <property type="entry name" value="Thioredoxin-like"/>
    <property type="match status" value="1"/>
</dbReference>
<accession>A0A2M6W3J4</accession>
<dbReference type="AlphaFoldDB" id="A0A2M6W3J4"/>
<feature type="transmembrane region" description="Helical" evidence="1">
    <location>
        <begin position="7"/>
        <end position="26"/>
    </location>
</feature>
<dbReference type="InterPro" id="IPR012336">
    <property type="entry name" value="Thioredoxin-like_fold"/>
</dbReference>
<protein>
    <recommendedName>
        <fullName evidence="2">Thioredoxin-like fold domain-containing protein</fullName>
    </recommendedName>
</protein>
<dbReference type="Proteomes" id="UP000231183">
    <property type="component" value="Unassembled WGS sequence"/>
</dbReference>
<keyword evidence="1" id="KW-0812">Transmembrane</keyword>
<dbReference type="Gene3D" id="3.40.30.10">
    <property type="entry name" value="Glutaredoxin"/>
    <property type="match status" value="1"/>
</dbReference>
<gene>
    <name evidence="3" type="ORF">COU31_03250</name>
</gene>
<proteinExistence type="predicted"/>
<dbReference type="CDD" id="cd02972">
    <property type="entry name" value="DsbA_family"/>
    <property type="match status" value="1"/>
</dbReference>
<reference evidence="4" key="1">
    <citation type="submission" date="2017-09" db="EMBL/GenBank/DDBJ databases">
        <title>Depth-based differentiation of microbial function through sediment-hosted aquifers and enrichment of novel symbionts in the deep terrestrial subsurface.</title>
        <authorList>
            <person name="Probst A.J."/>
            <person name="Ladd B."/>
            <person name="Jarett J.K."/>
            <person name="Geller-Mcgrath D.E."/>
            <person name="Sieber C.M.K."/>
            <person name="Emerson J.B."/>
            <person name="Anantharaman K."/>
            <person name="Thomas B.C."/>
            <person name="Malmstrom R."/>
            <person name="Stieglmeier M."/>
            <person name="Klingl A."/>
            <person name="Woyke T."/>
            <person name="Ryan C.M."/>
            <person name="Banfield J.F."/>
        </authorList>
    </citation>
    <scope>NUCLEOTIDE SEQUENCE [LARGE SCALE GENOMIC DNA]</scope>
</reference>
<dbReference type="EMBL" id="PFBX01000034">
    <property type="protein sequence ID" value="PIT87374.1"/>
    <property type="molecule type" value="Genomic_DNA"/>
</dbReference>
<organism evidence="3 4">
    <name type="scientific">Candidatus Magasanikbacteria bacterium CG10_big_fil_rev_8_21_14_0_10_40_10</name>
    <dbReference type="NCBI Taxonomy" id="1974648"/>
    <lineage>
        <taxon>Bacteria</taxon>
        <taxon>Candidatus Magasanikiibacteriota</taxon>
    </lineage>
</organism>
<evidence type="ECO:0000313" key="4">
    <source>
        <dbReference type="Proteomes" id="UP000231183"/>
    </source>
</evidence>
<keyword evidence="1" id="KW-1133">Transmembrane helix</keyword>
<name>A0A2M6W3J4_9BACT</name>
<evidence type="ECO:0000259" key="2">
    <source>
        <dbReference type="Pfam" id="PF13462"/>
    </source>
</evidence>
<sequence length="243" mass="26412">MINTKKIWYLLAAMAVILITTVALMSNKKEVEKTPKNPYQAIDGAKTNSYEPVGESLELTTDDNVIGNKKAELIVFVYEDYSSPYSAVLAETLSRINSELDNKLTIAIRPFVTAGNNISREGALTLMCAQDEGKFSEMRNVILAAAKEGSLQEGGFNVYANQLGIDETAFNNCLTNEEKSLKLEAIMAEADKNLVIGAPTIFIANEMIIGARPYSDFVDSNGDAVEGLKAVVDRQLSAVGTKK</sequence>
<dbReference type="Pfam" id="PF13462">
    <property type="entry name" value="Thioredoxin_4"/>
    <property type="match status" value="1"/>
</dbReference>
<evidence type="ECO:0000256" key="1">
    <source>
        <dbReference type="SAM" id="Phobius"/>
    </source>
</evidence>
<keyword evidence="1" id="KW-0472">Membrane</keyword>
<evidence type="ECO:0000313" key="3">
    <source>
        <dbReference type="EMBL" id="PIT87374.1"/>
    </source>
</evidence>
<dbReference type="InterPro" id="IPR036249">
    <property type="entry name" value="Thioredoxin-like_sf"/>
</dbReference>
<comment type="caution">
    <text evidence="3">The sequence shown here is derived from an EMBL/GenBank/DDBJ whole genome shotgun (WGS) entry which is preliminary data.</text>
</comment>
<feature type="domain" description="Thioredoxin-like fold" evidence="2">
    <location>
        <begin position="62"/>
        <end position="217"/>
    </location>
</feature>